<proteinExistence type="predicted"/>
<reference evidence="2 3" key="1">
    <citation type="submission" date="2008-03" db="EMBL/GenBank/DDBJ databases">
        <title>Complete sequence of Leptothrix cholodnii SP-6.</title>
        <authorList>
            <consortium name="US DOE Joint Genome Institute"/>
            <person name="Copeland A."/>
            <person name="Lucas S."/>
            <person name="Lapidus A."/>
            <person name="Glavina del Rio T."/>
            <person name="Dalin E."/>
            <person name="Tice H."/>
            <person name="Bruce D."/>
            <person name="Goodwin L."/>
            <person name="Pitluck S."/>
            <person name="Chertkov O."/>
            <person name="Brettin T."/>
            <person name="Detter J.C."/>
            <person name="Han C."/>
            <person name="Kuske C.R."/>
            <person name="Schmutz J."/>
            <person name="Larimer F."/>
            <person name="Land M."/>
            <person name="Hauser L."/>
            <person name="Kyrpides N."/>
            <person name="Lykidis A."/>
            <person name="Emerson D."/>
            <person name="Richardson P."/>
        </authorList>
    </citation>
    <scope>NUCLEOTIDE SEQUENCE [LARGE SCALE GENOMIC DNA]</scope>
    <source>
        <strain evidence="3">ATCC 51168 / LMG 8142 / SP-6</strain>
    </source>
</reference>
<dbReference type="AlphaFoldDB" id="B1XZR5"/>
<feature type="transmembrane region" description="Helical" evidence="1">
    <location>
        <begin position="390"/>
        <end position="415"/>
    </location>
</feature>
<organism evidence="2 3">
    <name type="scientific">Leptothrix cholodnii (strain ATCC 51168 / LMG 8142 / SP-6)</name>
    <name type="common">Leptothrix discophora (strain SP-6)</name>
    <dbReference type="NCBI Taxonomy" id="395495"/>
    <lineage>
        <taxon>Bacteria</taxon>
        <taxon>Pseudomonadati</taxon>
        <taxon>Pseudomonadota</taxon>
        <taxon>Betaproteobacteria</taxon>
        <taxon>Burkholderiales</taxon>
        <taxon>Sphaerotilaceae</taxon>
        <taxon>Leptothrix</taxon>
    </lineage>
</organism>
<feature type="transmembrane region" description="Helical" evidence="1">
    <location>
        <begin position="195"/>
        <end position="212"/>
    </location>
</feature>
<dbReference type="STRING" id="395495.Lcho_0636"/>
<dbReference type="KEGG" id="lch:Lcho_0636"/>
<feature type="transmembrane region" description="Helical" evidence="1">
    <location>
        <begin position="224"/>
        <end position="254"/>
    </location>
</feature>
<dbReference type="Pfam" id="PF19896">
    <property type="entry name" value="DUF6369"/>
    <property type="match status" value="1"/>
</dbReference>
<protein>
    <recommendedName>
        <fullName evidence="4">O-antigen polymerase</fullName>
    </recommendedName>
</protein>
<dbReference type="Proteomes" id="UP000001693">
    <property type="component" value="Chromosome"/>
</dbReference>
<gene>
    <name evidence="2" type="ordered locus">Lcho_0636</name>
</gene>
<dbReference type="eggNOG" id="ENOG502ZFH5">
    <property type="taxonomic scope" value="Bacteria"/>
</dbReference>
<accession>B1XZR5</accession>
<keyword evidence="1" id="KW-1133">Transmembrane helix</keyword>
<keyword evidence="1" id="KW-0472">Membrane</keyword>
<dbReference type="OrthoDB" id="6771846at2"/>
<feature type="transmembrane region" description="Helical" evidence="1">
    <location>
        <begin position="80"/>
        <end position="100"/>
    </location>
</feature>
<dbReference type="RefSeq" id="WP_012345673.1">
    <property type="nucleotide sequence ID" value="NC_010524.1"/>
</dbReference>
<sequence precursor="true">MSLIVFLTLFAASCLLGYQAAAHPRLSTIRAFAWGAAILPLSSIFVAHYYRAGVTATDGLLLGFAAHLLLSPDQRVRFKIGFLLLLTLSAALIVFIIAMAPNKFGAHMPSLLRDTKVLLYVPAFYLLHRASRSTPTSGKEFIEPTEIIRTIAPAFFTAAIKCIILQKLNQSGALASFSGISDEFYANDPEMTERYSDFSLPFMFATMLLFATRPFRFIKINTSLWIIFISFVVVSYASGNRTFLIAGLLLIIYIAFRSNVLVGTLITAILGTGLAALIFALQELASRIVALASAELILQALTTRYEPFFNWLNTGPGWLGIFFGSGLGSAFHIPWFEYREGIDPLSPFIDNFFLTVIYKYGIAGLALTLYSLRYALDQEQFSRHGRLITLLALALCALTMSIVYQSYFAVIIFWLTSASGMVKKQESQHD</sequence>
<evidence type="ECO:0008006" key="4">
    <source>
        <dbReference type="Google" id="ProtNLM"/>
    </source>
</evidence>
<name>B1XZR5_LEPCP</name>
<dbReference type="EMBL" id="CP001013">
    <property type="protein sequence ID" value="ACB32911.1"/>
    <property type="molecule type" value="Genomic_DNA"/>
</dbReference>
<feature type="transmembrane region" description="Helical" evidence="1">
    <location>
        <begin position="317"/>
        <end position="336"/>
    </location>
</feature>
<feature type="transmembrane region" description="Helical" evidence="1">
    <location>
        <begin position="348"/>
        <end position="370"/>
    </location>
</feature>
<dbReference type="HOGENOM" id="CLU_637431_0_0_4"/>
<evidence type="ECO:0000313" key="3">
    <source>
        <dbReference type="Proteomes" id="UP000001693"/>
    </source>
</evidence>
<evidence type="ECO:0000313" key="2">
    <source>
        <dbReference type="EMBL" id="ACB32911.1"/>
    </source>
</evidence>
<feature type="transmembrane region" description="Helical" evidence="1">
    <location>
        <begin position="260"/>
        <end position="281"/>
    </location>
</feature>
<dbReference type="InterPro" id="IPR045949">
    <property type="entry name" value="DUF6369"/>
</dbReference>
<evidence type="ECO:0000256" key="1">
    <source>
        <dbReference type="SAM" id="Phobius"/>
    </source>
</evidence>
<feature type="transmembrane region" description="Helical" evidence="1">
    <location>
        <begin position="31"/>
        <end position="50"/>
    </location>
</feature>
<keyword evidence="1" id="KW-0812">Transmembrane</keyword>
<keyword evidence="3" id="KW-1185">Reference proteome</keyword>